<feature type="non-terminal residue" evidence="3">
    <location>
        <position position="265"/>
    </location>
</feature>
<evidence type="ECO:0000313" key="3">
    <source>
        <dbReference type="EMBL" id="KAF0764864.1"/>
    </source>
</evidence>
<dbReference type="PANTHER" id="PTHR45749:SF21">
    <property type="entry name" value="DUF4371 DOMAIN-CONTAINING PROTEIN"/>
    <property type="match status" value="1"/>
</dbReference>
<feature type="transmembrane region" description="Helical" evidence="1">
    <location>
        <begin position="85"/>
        <end position="105"/>
    </location>
</feature>
<dbReference type="Pfam" id="PF05699">
    <property type="entry name" value="Dimer_Tnp_hAT"/>
    <property type="match status" value="1"/>
</dbReference>
<evidence type="ECO:0000256" key="1">
    <source>
        <dbReference type="SAM" id="Phobius"/>
    </source>
</evidence>
<sequence length="265" mass="30502">MYENNAIHNIELLLLIIQVWDHSTVFKKSTKTMHSISLSILISMKKSINKKHHQVDNRFAVRNQKSLILKIICSDNLWVSNLNNIYIALCIILTSVLLLYWLLLINRARLLTCIIIYSDIFYLTIHHHAESIIIGAPITLLQAVILTGPGKGEITFIPRIPSELPFFFKRLQFYDQARIKGGAKGGMVPGPIDFEGPSLFLKYHELRYLYEKSLQEVFPNILIALRLYLTIPVTNCSAERAFSKLTRIKNKYRTSQTQENLTSLM</sequence>
<gene>
    <name evidence="3" type="ORF">FWK35_00006781</name>
</gene>
<proteinExistence type="predicted"/>
<feature type="domain" description="HAT C-terminal dimerisation" evidence="2">
    <location>
        <begin position="210"/>
        <end position="265"/>
    </location>
</feature>
<dbReference type="AlphaFoldDB" id="A0A6G0Z3B7"/>
<keyword evidence="1" id="KW-0472">Membrane</keyword>
<dbReference type="PANTHER" id="PTHR45749">
    <property type="match status" value="1"/>
</dbReference>
<evidence type="ECO:0000313" key="4">
    <source>
        <dbReference type="Proteomes" id="UP000478052"/>
    </source>
</evidence>
<keyword evidence="1" id="KW-1133">Transmembrane helix</keyword>
<dbReference type="Proteomes" id="UP000478052">
    <property type="component" value="Unassembled WGS sequence"/>
</dbReference>
<keyword evidence="1" id="KW-0812">Transmembrane</keyword>
<keyword evidence="4" id="KW-1185">Reference proteome</keyword>
<name>A0A6G0Z3B7_APHCR</name>
<dbReference type="GO" id="GO:0046983">
    <property type="term" value="F:protein dimerization activity"/>
    <property type="evidence" value="ECO:0007669"/>
    <property type="project" value="InterPro"/>
</dbReference>
<dbReference type="InterPro" id="IPR008906">
    <property type="entry name" value="HATC_C_dom"/>
</dbReference>
<protein>
    <submittedName>
        <fullName evidence="3">Zinc finger MYM-type protein 1-like</fullName>
    </submittedName>
</protein>
<accession>A0A6G0Z3B7</accession>
<evidence type="ECO:0000259" key="2">
    <source>
        <dbReference type="Pfam" id="PF05699"/>
    </source>
</evidence>
<reference evidence="3 4" key="1">
    <citation type="submission" date="2019-08" db="EMBL/GenBank/DDBJ databases">
        <title>Whole genome of Aphis craccivora.</title>
        <authorList>
            <person name="Voronova N.V."/>
            <person name="Shulinski R.S."/>
            <person name="Bandarenka Y.V."/>
            <person name="Zhorov D.G."/>
            <person name="Warner D."/>
        </authorList>
    </citation>
    <scope>NUCLEOTIDE SEQUENCE [LARGE SCALE GENOMIC DNA]</scope>
    <source>
        <strain evidence="3">180601</strain>
        <tissue evidence="3">Whole Body</tissue>
    </source>
</reference>
<organism evidence="3 4">
    <name type="scientific">Aphis craccivora</name>
    <name type="common">Cowpea aphid</name>
    <dbReference type="NCBI Taxonomy" id="307492"/>
    <lineage>
        <taxon>Eukaryota</taxon>
        <taxon>Metazoa</taxon>
        <taxon>Ecdysozoa</taxon>
        <taxon>Arthropoda</taxon>
        <taxon>Hexapoda</taxon>
        <taxon>Insecta</taxon>
        <taxon>Pterygota</taxon>
        <taxon>Neoptera</taxon>
        <taxon>Paraneoptera</taxon>
        <taxon>Hemiptera</taxon>
        <taxon>Sternorrhyncha</taxon>
        <taxon>Aphidomorpha</taxon>
        <taxon>Aphidoidea</taxon>
        <taxon>Aphididae</taxon>
        <taxon>Aphidini</taxon>
        <taxon>Aphis</taxon>
        <taxon>Aphis</taxon>
    </lineage>
</organism>
<dbReference type="EMBL" id="VUJU01001534">
    <property type="protein sequence ID" value="KAF0764864.1"/>
    <property type="molecule type" value="Genomic_DNA"/>
</dbReference>
<comment type="caution">
    <text evidence="3">The sequence shown here is derived from an EMBL/GenBank/DDBJ whole genome shotgun (WGS) entry which is preliminary data.</text>
</comment>